<feature type="region of interest" description="Disordered" evidence="1">
    <location>
        <begin position="1608"/>
        <end position="1649"/>
    </location>
</feature>
<evidence type="ECO:0000313" key="5">
    <source>
        <dbReference type="Proteomes" id="UP000002729"/>
    </source>
</evidence>
<feature type="compositionally biased region" description="Low complexity" evidence="1">
    <location>
        <begin position="3189"/>
        <end position="3232"/>
    </location>
</feature>
<dbReference type="EMBL" id="GL833134">
    <property type="protein sequence ID" value="EGB06651.1"/>
    <property type="molecule type" value="Genomic_DNA"/>
</dbReference>
<dbReference type="SUPFAM" id="SSF49265">
    <property type="entry name" value="Fibronectin type III"/>
    <property type="match status" value="1"/>
</dbReference>
<dbReference type="Proteomes" id="UP000002729">
    <property type="component" value="Unassembled WGS sequence"/>
</dbReference>
<dbReference type="GeneID" id="20225355"/>
<keyword evidence="5" id="KW-1185">Reference proteome</keyword>
<dbReference type="CDD" id="cd00603">
    <property type="entry name" value="IPT_PCSR"/>
    <property type="match status" value="1"/>
</dbReference>
<dbReference type="InterPro" id="IPR013783">
    <property type="entry name" value="Ig-like_fold"/>
</dbReference>
<dbReference type="KEGG" id="aaf:AURANDRAFT_65479"/>
<dbReference type="InterPro" id="IPR056573">
    <property type="entry name" value="Lectin_L-type_dom"/>
</dbReference>
<organism evidence="5">
    <name type="scientific">Aureococcus anophagefferens</name>
    <name type="common">Harmful bloom alga</name>
    <dbReference type="NCBI Taxonomy" id="44056"/>
    <lineage>
        <taxon>Eukaryota</taxon>
        <taxon>Sar</taxon>
        <taxon>Stramenopiles</taxon>
        <taxon>Ochrophyta</taxon>
        <taxon>Pelagophyceae</taxon>
        <taxon>Pelagomonadales</taxon>
        <taxon>Pelagomonadaceae</taxon>
        <taxon>Aureococcus</taxon>
    </lineage>
</organism>
<dbReference type="PANTHER" id="PTHR12223:SF19">
    <property type="entry name" value="LEGUME LECTIN DOMAIN-CONTAINING PROTEIN"/>
    <property type="match status" value="1"/>
</dbReference>
<dbReference type="CDD" id="cd00063">
    <property type="entry name" value="FN3"/>
    <property type="match status" value="1"/>
</dbReference>
<feature type="compositionally biased region" description="Gly residues" evidence="1">
    <location>
        <begin position="3828"/>
        <end position="3839"/>
    </location>
</feature>
<dbReference type="CDD" id="cd01951">
    <property type="entry name" value="lectin_L-type"/>
    <property type="match status" value="1"/>
</dbReference>
<feature type="transmembrane region" description="Helical" evidence="2">
    <location>
        <begin position="730"/>
        <end position="749"/>
    </location>
</feature>
<feature type="region of interest" description="Disordered" evidence="1">
    <location>
        <begin position="3316"/>
        <end position="3350"/>
    </location>
</feature>
<feature type="compositionally biased region" description="Low complexity" evidence="1">
    <location>
        <begin position="3246"/>
        <end position="3259"/>
    </location>
</feature>
<gene>
    <name evidence="4" type="ORF">AURANDRAFT_65479</name>
</gene>
<protein>
    <recommendedName>
        <fullName evidence="3">Fibronectin type-III domain-containing protein</fullName>
    </recommendedName>
</protein>
<sequence>MKLPRPRPEAPPPWGCAVDQALMLAVSGCLLCSAFACEAVRVVAYVAHVLRRKAKPSRDEPQVTVLIDGECCVCDALRSFVLFRHRSDGEGLRFLPAQRVIDCLATRHQPPESEYDERHSDYDDARDVADVLEVKRVDPASLLRSLHVLDHGPGDVVLDDATTHVGAYGVFRLFDDCHWPYPLVASIGGSLAPRVFVDACYGCFSRNRHAWFGRRNPLAPLGSETVDDAARRRLVVREAVFFTGLLVLAFAVLWLPYGDRRKEGSTQELARVATAGFVVLLFASDLWGEDRESVMKPVHAFFERYVGHASARSLACTRCSCALILLIFTADVVTAPLAETAAVPRWMCRPTGVVKLAFDYGYLDGLLADASRLRLLEKATRGSLACVACGFGTPVAAPVAAGLWLLYGGVLRSYNTWRGHSFISAWWTLVVLAVRGGCADAWSVDGLLAALGASLRRRVLRGGAGRRAGYKRPRSPSSARAAEMTRSADRGWTRFLVTLIFANNYFMAGLSKLCASGVAWACGENLKAKLLQTTLTQTSFGVHATLLLRHLPDAFFGALGACGLFGEIAMGLVPFASPAKLLFPGAMWLMHVGIAALQHIVFVDLLLLIPAWYLWHWCDHSARPRTAFARPHPWDWREWYAGTAGSVARGYAALFGAGAVPKPPVASSPVLKRGAKLSKSECRLDEALFAAADASPPSAGGLPMHDAASLSDDEALVYDATMRRGAARTIAFMAVFLAVWTRGAEWYPYNAFRMFADWTPRPIFYERYVTYDAGGDRGRNFHYHELNAVLNRKRLMEGLESCAREPESHRCAAFLDFAEPRARAMAGAPAHLVVQTRAWDFGADLDKAGYCDAMTVLDYDAGEQRTRVGSADERPSAVLRRRAAGGDLATKKLVQVDGVAGGGAPGAVYRVDLGEACVLERRFVDFVALRDELAVAYPAVRAFRFPCTGSARRAAGAPDAVAAAARELLAGCATLDGGAPPEALEDWVDRDVVEVSAPELSRGRAAAEKLRRRRCGVHVSFAPSLVHNFYKVVVTDDSGATYATRLRFSAFRKAHGHLGHLGFPPTPASRHLGVPLTDSQLRARLAGLRAYVQGAVGLLPDASAGMGAFLEALDFVEEPWAAPRPPAYGEAAVHDAALGAFTDAPHAAAPFWCPARVDGEPPTPGARASEWSAADDGDYAVQLLVEAAAGLDAGHEGSHVYATARPLRVASGGELAFDDERVARGEPRVVEARESGGSAAWDPAAIFDFGRREDCLLFRLHSLARGDDDDRNCIGFCVLGNFPRPRDEAAAEAPELRFQLLDHDNFATSTTIYAKLRVLTKARTRALSVVRKTIVYVYEKLDEDRARGGRRHRSFFDDVACTLCSTDGDGDDDGWRRAGCSFPAEGSFGEVARPMVIESRRSLDDFAPAPDGDVVLIDWHHPGGWDPVWEYARDVESARWSYEPKSHRDVFRSTIFHRYTTTDESLLGRDVASLHELANIEIHPPAAERSGGAGRARRAIGGGGGGGGGVCDALVAAAAAYSRHDADVVYDFEGSLQGWGSAASSEMQLDVAARGGELLGTVRGGAFVSEPHLDSPPLALSAAGRQTVAIRMKYQGGAARGARLAATYGGAAPSPDHSGDHGTHDWTVRGPPVPVGNSGGASGDAVNDGDASTAADLAAGDAVVYGWRAAEAGARKPTKGAMAHAITDVEIICDAGDCPASLALQAGPSNASASAGWTTFATVAPSNGTSSRQFLATGLSPDARHAFWRVVVSTDARVRELRLLPCVVEARFGISPSPDYVTYVVPLWRRAAALGVGGDAPSKAGSSLLLTKLRLYLGDVALAPDEVREYDMDGDEACDEWRSGDATTSDPASWASPFWRLRADGERVAPWIVSELVMYADRECSAGAALGAHVDAGRAGSRGGVVASAWAGAGDGWALRDGDCDMEDAGGGGPKVFEAGAAAATDRDAGGTFLGYAFERAVAVRCVAICQSMLAANRAESVTLERSDDGGSWTRHATLALPAAATIAKANPCKLSHTADDYDRKRREAYDRSARFPQGGHATSGSFGARDAFAIESIILAYPPLVRSVTGCVDKFWPGVEATLGAAPVLDDRDAATRLRDAYVDENGYLRRGVAVLDKMPWYNGTDRVERSAYGATFACPRNGGPTLTIRGERLGSVDAPVTVSVGGRACDDVTYVAAPPGYSWTARANSDEITCVLPAYGGDAAGPGDVDVVVARADEPALRDAVAYLSYAGDPSAPDAPEVFHVAARSVDLRWTPPPYPRLREGAPSKLLGALQTTGYVVHYKVDEARDADGFYTRGEDDRLGSGAFGAPRDPRKIEGARDRYAPATNDIFSVTLGNVTTTTIIGLDPDTRYVFAVAAVVEDRFTDPDRIDTVDLYGRRPLMDGARVGPRSTFTNATATLVHDLSFSHFDANATVAHGAADPRSGLGPGGLVGGEGAWGLVLAGSANVEHCNASHACCDAFDAHAFALTGDGCAAASYACVETTARDAFDVEGDAGRRAAPRNDPALGALNRAVAKRIALVGDFSPRTFALPLVPTAACGPAVRLTPAAPRRAGAVWYGRRLNVREGFDTTFVLRPSDPSRRCGVMDGAHTRCRSRGGDGFAFVVQTDGPAALGGEGSGLGHDGLRDAVAVEFDTYYNPELLEPYENHVAVHARGRGAPSSAHHEAALASSARLPDLGRFPAGREFRVVRVVYDPAFDAGLAQLDAFEASPAAAAFLTNGAFAAGGLPDFGAGLGTLSVFVDDLDAPVVVAPLNLDALLSLHHGRAYVGLTAATGLDTWQVHDVLQWNFTMLRKDPPIDMPPVARLAPSEETDVRVGVVVFPALDGAQDDLSGGAAVAVNLTHDSGAVAAAIASAVRGGRVHGDGESCANTGADNDGDCDDAFGCGEGCHRVYESLISGGDDAVKAANCDQLWAIEDLVGENFLAEFGAVLCGTGEFSWDYPTAAPTPAVACGDDAAWFVSGKPSRGCDWVAESPAARCGKTDSDGEAADDACRETADGGAVAAAELGSSACADASAVASADGAAGRSDSLTGARADAEAIDPAKLCSSACADASAVLVPELDAVRCAIPLAESGAVLVSELLAERHAHVPPAVGGAVQLPQRDSVCGAVQLPQRDSVDPSERDAVLVPELDAVCRAIALSERDAVLVPELFADCAWVADWPPRCDVVGEDFCVAHEVCRHACGNTSSPSAAPSLTAAPTSGRPSPRPSRTARPTETAAPTPGPTTGAPTPRPSPRPSPAPTAAPGNPTAAPVAAPTPAPSECADSSSWYKKGDPSKDCAWVAAYAPRCGARGETTFAFAACRLACGCSAPPSPAPSLTPRPSAHGAREDATAHPSPVPPAVAPSPAPTASAALLIEPTELYVVTVRLDFDADDVAACGADAVVVGDSDPLTSDVVRDILNLTSPSSTLDVTIAPWWTPRPTTPSPTVAPGNPTAAPVAACVEATAALFENGSFIGATADAPPPVVTSNNLGGVGPNASDAEELRVAGYYARRFENASGADAVVVADLVIVALDGTYESTDPAVNGVWGTGRTALVNVLDNTTAKLSVSLEATATRAAMPFTGDADALIIAILDVDGQKDDRKQRESVCVQDDDLAAYVVRGGDRGEVAVVKSNASCDGRTQEPSTTFLSTAPGFLCDNPERIPELGVVTCAGCDQCAENPDLERYFPVDQRSRAVLLAFPRDLSTFVVHVGVLCDDCVFDGGRTFNFAAVVGHTDGLFCAAAAKRAAGDESAGSWVGAWDADSSDDEPGRRRLAGEGAAIEVFARVAGDDVLRLALCLAGGGAVRSVAALVGDVVAAGLEADYGVDAAALSVAADDVDDTVAPTGGGGGGGGGGDADAARASLDDDDDDGAPPAPPALDAAAVLGGLGAERFVDDLVDLGGGELLPRLADDCFVDDGGAVLAPRPADDAAVLVEDCLVDLDAGGPLLLAADDADRVGD</sequence>
<feature type="transmembrane region" description="Helical" evidence="2">
    <location>
        <begin position="554"/>
        <end position="576"/>
    </location>
</feature>
<name>F0YE26_AURAN</name>
<dbReference type="InParanoid" id="F0YE26"/>
<dbReference type="SMART" id="SM00060">
    <property type="entry name" value="FN3"/>
    <property type="match status" value="1"/>
</dbReference>
<dbReference type="Gene3D" id="2.60.40.10">
    <property type="entry name" value="Immunoglobulins"/>
    <property type="match status" value="2"/>
</dbReference>
<evidence type="ECO:0000256" key="2">
    <source>
        <dbReference type="SAM" id="Phobius"/>
    </source>
</evidence>
<dbReference type="InterPro" id="IPR003961">
    <property type="entry name" value="FN3_dom"/>
</dbReference>
<dbReference type="RefSeq" id="XP_009038822.1">
    <property type="nucleotide sequence ID" value="XM_009040574.1"/>
</dbReference>
<feature type="compositionally biased region" description="Pro residues" evidence="1">
    <location>
        <begin position="3233"/>
        <end position="3245"/>
    </location>
</feature>
<feature type="transmembrane region" description="Helical" evidence="2">
    <location>
        <begin position="588"/>
        <end position="615"/>
    </location>
</feature>
<accession>F0YE26</accession>
<dbReference type="OrthoDB" id="409136at2759"/>
<keyword evidence="2" id="KW-1133">Transmembrane helix</keyword>
<feature type="region of interest" description="Disordered" evidence="1">
    <location>
        <begin position="3188"/>
        <end position="3277"/>
    </location>
</feature>
<dbReference type="Gene3D" id="2.60.120.200">
    <property type="match status" value="1"/>
</dbReference>
<evidence type="ECO:0000256" key="1">
    <source>
        <dbReference type="SAM" id="MobiDB-lite"/>
    </source>
</evidence>
<dbReference type="InterPro" id="IPR036116">
    <property type="entry name" value="FN3_sf"/>
</dbReference>
<feature type="region of interest" description="Disordered" evidence="1">
    <location>
        <begin position="3822"/>
        <end position="3859"/>
    </location>
</feature>
<evidence type="ECO:0000313" key="4">
    <source>
        <dbReference type="EMBL" id="EGB06651.1"/>
    </source>
</evidence>
<feature type="compositionally biased region" description="Basic and acidic residues" evidence="1">
    <location>
        <begin position="1617"/>
        <end position="1627"/>
    </location>
</feature>
<feature type="transmembrane region" description="Helical" evidence="2">
    <location>
        <begin position="426"/>
        <end position="451"/>
    </location>
</feature>
<feature type="transmembrane region" description="Helical" evidence="2">
    <location>
        <begin position="239"/>
        <end position="257"/>
    </location>
</feature>
<proteinExistence type="predicted"/>
<feature type="transmembrane region" description="Helical" evidence="2">
    <location>
        <begin position="382"/>
        <end position="406"/>
    </location>
</feature>
<dbReference type="eggNOG" id="ENOG502QSWE">
    <property type="taxonomic scope" value="Eukaryota"/>
</dbReference>
<keyword evidence="2" id="KW-0472">Membrane</keyword>
<dbReference type="InterPro" id="IPR051136">
    <property type="entry name" value="Intracellular_Lectin-GPT"/>
</dbReference>
<dbReference type="PANTHER" id="PTHR12223">
    <property type="entry name" value="VESICULAR MANNOSE-BINDING LECTIN"/>
    <property type="match status" value="1"/>
</dbReference>
<feature type="compositionally biased region" description="Pro residues" evidence="1">
    <location>
        <begin position="3339"/>
        <end position="3350"/>
    </location>
</feature>
<reference evidence="4 5" key="1">
    <citation type="journal article" date="2011" name="Proc. Natl. Acad. Sci. U.S.A.">
        <title>Niche of harmful alga Aureococcus anophagefferens revealed through ecogenomics.</title>
        <authorList>
            <person name="Gobler C.J."/>
            <person name="Berry D.L."/>
            <person name="Dyhrman S.T."/>
            <person name="Wilhelm S.W."/>
            <person name="Salamov A."/>
            <person name="Lobanov A.V."/>
            <person name="Zhang Y."/>
            <person name="Collier J.L."/>
            <person name="Wurch L.L."/>
            <person name="Kustka A.B."/>
            <person name="Dill B.D."/>
            <person name="Shah M."/>
            <person name="VerBerkmoes N.C."/>
            <person name="Kuo A."/>
            <person name="Terry A."/>
            <person name="Pangilinan J."/>
            <person name="Lindquist E.A."/>
            <person name="Lucas S."/>
            <person name="Paulsen I.T."/>
            <person name="Hattenrath-Lehmann T.K."/>
            <person name="Talmage S.C."/>
            <person name="Walker E.A."/>
            <person name="Koch F."/>
            <person name="Burson A.M."/>
            <person name="Marcoval M.A."/>
            <person name="Tang Y.Z."/>
            <person name="Lecleir G.R."/>
            <person name="Coyne K.J."/>
            <person name="Berg G.M."/>
            <person name="Bertrand E.M."/>
            <person name="Saito M.A."/>
            <person name="Gladyshev V.N."/>
            <person name="Grigoriev I.V."/>
        </authorList>
    </citation>
    <scope>NUCLEOTIDE SEQUENCE [LARGE SCALE GENOMIC DNA]</scope>
    <source>
        <strain evidence="5">CCMP 1984</strain>
    </source>
</reference>
<feature type="domain" description="Fibronectin type-III" evidence="3">
    <location>
        <begin position="2236"/>
        <end position="2368"/>
    </location>
</feature>
<dbReference type="InterPro" id="IPR013320">
    <property type="entry name" value="ConA-like_dom_sf"/>
</dbReference>
<dbReference type="PROSITE" id="PS00307">
    <property type="entry name" value="LECTIN_LEGUME_BETA"/>
    <property type="match status" value="1"/>
</dbReference>
<dbReference type="InterPro" id="IPR019825">
    <property type="entry name" value="Lectin_legB_Mn/Ca_BS"/>
</dbReference>
<keyword evidence="2" id="KW-0812">Transmembrane</keyword>
<dbReference type="SUPFAM" id="SSF49899">
    <property type="entry name" value="Concanavalin A-like lectins/glucanases"/>
    <property type="match status" value="1"/>
</dbReference>
<evidence type="ECO:0000259" key="3">
    <source>
        <dbReference type="SMART" id="SM00060"/>
    </source>
</evidence>